<accession>A0AAD5P976</accession>
<comment type="subcellular location">
    <subcellularLocation>
        <location evidence="1">Nucleus</location>
    </subcellularLocation>
</comment>
<dbReference type="FunFam" id="1.10.10.10:FF:000027">
    <property type="entry name" value="Heat shock transcription factor 1"/>
    <property type="match status" value="1"/>
</dbReference>
<reference evidence="9" key="2">
    <citation type="submission" date="2023-02" db="EMBL/GenBank/DDBJ databases">
        <authorList>
            <consortium name="DOE Joint Genome Institute"/>
            <person name="Mondo S.J."/>
            <person name="Chang Y."/>
            <person name="Wang Y."/>
            <person name="Ahrendt S."/>
            <person name="Andreopoulos W."/>
            <person name="Barry K."/>
            <person name="Beard J."/>
            <person name="Benny G.L."/>
            <person name="Blankenship S."/>
            <person name="Bonito G."/>
            <person name="Cuomo C."/>
            <person name="Desiro A."/>
            <person name="Gervers K.A."/>
            <person name="Hundley H."/>
            <person name="Kuo A."/>
            <person name="LaButti K."/>
            <person name="Lang B.F."/>
            <person name="Lipzen A."/>
            <person name="O'Donnell K."/>
            <person name="Pangilinan J."/>
            <person name="Reynolds N."/>
            <person name="Sandor L."/>
            <person name="Smith M.W."/>
            <person name="Tsang A."/>
            <person name="Grigoriev I.V."/>
            <person name="Stajich J.E."/>
            <person name="Spatafora J.W."/>
        </authorList>
    </citation>
    <scope>NUCLEOTIDE SEQUENCE</scope>
    <source>
        <strain evidence="9">RSA 2281</strain>
    </source>
</reference>
<comment type="caution">
    <text evidence="9">The sequence shown here is derived from an EMBL/GenBank/DDBJ whole genome shotgun (WGS) entry which is preliminary data.</text>
</comment>
<keyword evidence="10" id="KW-1185">Reference proteome</keyword>
<reference evidence="9" key="1">
    <citation type="journal article" date="2022" name="IScience">
        <title>Evolution of zygomycete secretomes and the origins of terrestrial fungal ecologies.</title>
        <authorList>
            <person name="Chang Y."/>
            <person name="Wang Y."/>
            <person name="Mondo S."/>
            <person name="Ahrendt S."/>
            <person name="Andreopoulos W."/>
            <person name="Barry K."/>
            <person name="Beard J."/>
            <person name="Benny G.L."/>
            <person name="Blankenship S."/>
            <person name="Bonito G."/>
            <person name="Cuomo C."/>
            <person name="Desiro A."/>
            <person name="Gervers K.A."/>
            <person name="Hundley H."/>
            <person name="Kuo A."/>
            <person name="LaButti K."/>
            <person name="Lang B.F."/>
            <person name="Lipzen A."/>
            <person name="O'Donnell K."/>
            <person name="Pangilinan J."/>
            <person name="Reynolds N."/>
            <person name="Sandor L."/>
            <person name="Smith M.E."/>
            <person name="Tsang A."/>
            <person name="Grigoriev I.V."/>
            <person name="Stajich J.E."/>
            <person name="Spatafora J.W."/>
        </authorList>
    </citation>
    <scope>NUCLEOTIDE SEQUENCE</scope>
    <source>
        <strain evidence="9">RSA 2281</strain>
    </source>
</reference>
<evidence type="ECO:0000256" key="3">
    <source>
        <dbReference type="ARBA" id="ARBA00023015"/>
    </source>
</evidence>
<name>A0AAD5P976_9FUNG</name>
<evidence type="ECO:0000256" key="4">
    <source>
        <dbReference type="ARBA" id="ARBA00023125"/>
    </source>
</evidence>
<dbReference type="InterPro" id="IPR036390">
    <property type="entry name" value="WH_DNA-bd_sf"/>
</dbReference>
<evidence type="ECO:0000313" key="10">
    <source>
        <dbReference type="Proteomes" id="UP001209540"/>
    </source>
</evidence>
<evidence type="ECO:0000256" key="6">
    <source>
        <dbReference type="ARBA" id="ARBA00023242"/>
    </source>
</evidence>
<dbReference type="SMART" id="SM00415">
    <property type="entry name" value="HSF"/>
    <property type="match status" value="1"/>
</dbReference>
<dbReference type="EMBL" id="JAIXMP010000037">
    <property type="protein sequence ID" value="KAI9248775.1"/>
    <property type="molecule type" value="Genomic_DNA"/>
</dbReference>
<evidence type="ECO:0000256" key="7">
    <source>
        <dbReference type="RuleBase" id="RU004020"/>
    </source>
</evidence>
<dbReference type="PANTHER" id="PTHR10015">
    <property type="entry name" value="HEAT SHOCK TRANSCRIPTION FACTOR"/>
    <property type="match status" value="1"/>
</dbReference>
<dbReference type="InterPro" id="IPR036388">
    <property type="entry name" value="WH-like_DNA-bd_sf"/>
</dbReference>
<sequence length="209" mass="24323">MDGQSLTAIPITKTHAAFVSKLYNMVEDQEIQDLITWSETGDVFRVFNPTAFSKNVLPRYFKHNNWQSFVRQLNMYGFNKVNDMIHSNLRNENQIWEFRHPHFRRGEVSDLRNIKRKSVRSLRATAPLSVTDSDLQRSEMLHQNYANLVDRVTRMNAGFETLMDEVAGLRDIVIKQQEYMEGIIQALDVICSAIPGKNTHTYTHIYISL</sequence>
<dbReference type="GO" id="GO:0003700">
    <property type="term" value="F:DNA-binding transcription factor activity"/>
    <property type="evidence" value="ECO:0007669"/>
    <property type="project" value="InterPro"/>
</dbReference>
<gene>
    <name evidence="9" type="ORF">BDA99DRAFT_524447</name>
</gene>
<dbReference type="PRINTS" id="PR00056">
    <property type="entry name" value="HSFDOMAIN"/>
</dbReference>
<keyword evidence="3" id="KW-0805">Transcription regulation</keyword>
<dbReference type="Pfam" id="PF00447">
    <property type="entry name" value="HSF_DNA-bind"/>
    <property type="match status" value="1"/>
</dbReference>
<comment type="similarity">
    <text evidence="2 7">Belongs to the HSF family.</text>
</comment>
<evidence type="ECO:0000256" key="1">
    <source>
        <dbReference type="ARBA" id="ARBA00004123"/>
    </source>
</evidence>
<proteinExistence type="inferred from homology"/>
<evidence type="ECO:0000259" key="8">
    <source>
        <dbReference type="SMART" id="SM00415"/>
    </source>
</evidence>
<dbReference type="AlphaFoldDB" id="A0AAD5P976"/>
<feature type="domain" description="HSF-type DNA-binding" evidence="8">
    <location>
        <begin position="14"/>
        <end position="117"/>
    </location>
</feature>
<evidence type="ECO:0000313" key="9">
    <source>
        <dbReference type="EMBL" id="KAI9248775.1"/>
    </source>
</evidence>
<evidence type="ECO:0000256" key="5">
    <source>
        <dbReference type="ARBA" id="ARBA00023163"/>
    </source>
</evidence>
<dbReference type="InterPro" id="IPR000232">
    <property type="entry name" value="HSF_DNA-bd"/>
</dbReference>
<keyword evidence="5" id="KW-0804">Transcription</keyword>
<dbReference type="PANTHER" id="PTHR10015:SF427">
    <property type="entry name" value="HEAT SHOCK FACTOR PROTEIN"/>
    <property type="match status" value="1"/>
</dbReference>
<dbReference type="Proteomes" id="UP001209540">
    <property type="component" value="Unassembled WGS sequence"/>
</dbReference>
<evidence type="ECO:0000256" key="2">
    <source>
        <dbReference type="ARBA" id="ARBA00006403"/>
    </source>
</evidence>
<organism evidence="9 10">
    <name type="scientific">Phascolomyces articulosus</name>
    <dbReference type="NCBI Taxonomy" id="60185"/>
    <lineage>
        <taxon>Eukaryota</taxon>
        <taxon>Fungi</taxon>
        <taxon>Fungi incertae sedis</taxon>
        <taxon>Mucoromycota</taxon>
        <taxon>Mucoromycotina</taxon>
        <taxon>Mucoromycetes</taxon>
        <taxon>Mucorales</taxon>
        <taxon>Lichtheimiaceae</taxon>
        <taxon>Phascolomyces</taxon>
    </lineage>
</organism>
<protein>
    <submittedName>
        <fullName evidence="9">HSF-type DNA-binding-domain-containing protein</fullName>
    </submittedName>
</protein>
<dbReference type="Gene3D" id="1.10.10.10">
    <property type="entry name" value="Winged helix-like DNA-binding domain superfamily/Winged helix DNA-binding domain"/>
    <property type="match status" value="1"/>
</dbReference>
<keyword evidence="4 9" id="KW-0238">DNA-binding</keyword>
<dbReference type="GO" id="GO:0005634">
    <property type="term" value="C:nucleus"/>
    <property type="evidence" value="ECO:0007669"/>
    <property type="project" value="UniProtKB-SubCell"/>
</dbReference>
<dbReference type="GO" id="GO:0043565">
    <property type="term" value="F:sequence-specific DNA binding"/>
    <property type="evidence" value="ECO:0007669"/>
    <property type="project" value="InterPro"/>
</dbReference>
<dbReference type="SUPFAM" id="SSF46785">
    <property type="entry name" value="Winged helix' DNA-binding domain"/>
    <property type="match status" value="1"/>
</dbReference>
<keyword evidence="6" id="KW-0539">Nucleus</keyword>